<dbReference type="SUPFAM" id="SSF56112">
    <property type="entry name" value="Protein kinase-like (PK-like)"/>
    <property type="match status" value="1"/>
</dbReference>
<dbReference type="Gene3D" id="1.10.510.10">
    <property type="entry name" value="Transferase(Phosphotransferase) domain 1"/>
    <property type="match status" value="1"/>
</dbReference>
<protein>
    <recommendedName>
        <fullName evidence="2">Protein kinase domain-containing protein</fullName>
    </recommendedName>
</protein>
<organism evidence="3 4">
    <name type="scientific">Fusarium equiseti</name>
    <name type="common">Fusarium scirpi</name>
    <dbReference type="NCBI Taxonomy" id="61235"/>
    <lineage>
        <taxon>Eukaryota</taxon>
        <taxon>Fungi</taxon>
        <taxon>Dikarya</taxon>
        <taxon>Ascomycota</taxon>
        <taxon>Pezizomycotina</taxon>
        <taxon>Sordariomycetes</taxon>
        <taxon>Hypocreomycetidae</taxon>
        <taxon>Hypocreales</taxon>
        <taxon>Nectriaceae</taxon>
        <taxon>Fusarium</taxon>
        <taxon>Fusarium incarnatum-equiseti species complex</taxon>
    </lineage>
</organism>
<keyword evidence="4" id="KW-1185">Reference proteome</keyword>
<dbReference type="InterPro" id="IPR011009">
    <property type="entry name" value="Kinase-like_dom_sf"/>
</dbReference>
<dbReference type="PROSITE" id="PS50011">
    <property type="entry name" value="PROTEIN_KINASE_DOM"/>
    <property type="match status" value="1"/>
</dbReference>
<proteinExistence type="predicted"/>
<dbReference type="Pfam" id="PF00069">
    <property type="entry name" value="Pkinase"/>
    <property type="match status" value="1"/>
</dbReference>
<comment type="caution">
    <text evidence="3">The sequence shown here is derived from an EMBL/GenBank/DDBJ whole genome shotgun (WGS) entry which is preliminary data.</text>
</comment>
<evidence type="ECO:0000259" key="2">
    <source>
        <dbReference type="PROSITE" id="PS50011"/>
    </source>
</evidence>
<feature type="domain" description="Protein kinase" evidence="2">
    <location>
        <begin position="136"/>
        <end position="332"/>
    </location>
</feature>
<evidence type="ECO:0000256" key="1">
    <source>
        <dbReference type="SAM" id="MobiDB-lite"/>
    </source>
</evidence>
<feature type="region of interest" description="Disordered" evidence="1">
    <location>
        <begin position="1"/>
        <end position="31"/>
    </location>
</feature>
<reference evidence="3" key="1">
    <citation type="submission" date="2022-09" db="EMBL/GenBank/DDBJ databases">
        <title>Fusarium specimens isolated from Avocado Roots.</title>
        <authorList>
            <person name="Stajich J."/>
            <person name="Roper C."/>
            <person name="Heimlech-Rivalta G."/>
        </authorList>
    </citation>
    <scope>NUCLEOTIDE SEQUENCE</scope>
    <source>
        <strain evidence="3">CF00095</strain>
    </source>
</reference>
<gene>
    <name evidence="3" type="ORF">NW768_008614</name>
</gene>
<evidence type="ECO:0000313" key="3">
    <source>
        <dbReference type="EMBL" id="KAJ4126993.1"/>
    </source>
</evidence>
<accession>A0ABQ8R4T6</accession>
<dbReference type="InterPro" id="IPR000719">
    <property type="entry name" value="Prot_kinase_dom"/>
</dbReference>
<name>A0ABQ8R4T6_FUSEQ</name>
<dbReference type="EMBL" id="JAOQBH010000013">
    <property type="protein sequence ID" value="KAJ4126993.1"/>
    <property type="molecule type" value="Genomic_DNA"/>
</dbReference>
<evidence type="ECO:0000313" key="4">
    <source>
        <dbReference type="Proteomes" id="UP001152024"/>
    </source>
</evidence>
<dbReference type="Proteomes" id="UP001152024">
    <property type="component" value="Unassembled WGS sequence"/>
</dbReference>
<sequence length="332" mass="37366">MRPGDNMQPGTMQPGTMQPGRQPGMQPNDECNFNHLPQPALKFVDKTDRFENGAFKHHEIIISIDNQHFFYCIISRQIPNFNPCGISLQQVDMRPRALHQIPYEFSKFMVSFLKILFNDVWSSPIIPVDHYAPTYTQNLTVAPLAVQGYAYMKRPCLLGYQLLGKPSVIADSVYDEAEIGEILMANPHPNIAKYWGCAVYSGRIIGLMYGRYAVTLLDRVKSKIPINAAKCMQDIKDGLAHLHNLGYAHNDLSPANIMLDSNDNAVIIDFDSCTVEGGQLSKLGPPGWARPVEEMTVATRENDFYSLRKIEAWLQNEGMFPLPSSETNDQNV</sequence>